<feature type="chain" id="PRO_5044009445" evidence="1">
    <location>
        <begin position="26"/>
        <end position="70"/>
    </location>
</feature>
<dbReference type="KEGG" id="lcal:ATTO_16480"/>
<name>A0AAU9CI37_9ACTN</name>
<keyword evidence="1" id="KW-0732">Signal</keyword>
<dbReference type="RefSeq" id="WP_265591686.1">
    <property type="nucleotide sequence ID" value="NZ_AP025285.1"/>
</dbReference>
<evidence type="ECO:0000313" key="3">
    <source>
        <dbReference type="Proteomes" id="UP001431186"/>
    </source>
</evidence>
<evidence type="ECO:0000313" key="2">
    <source>
        <dbReference type="EMBL" id="BDC91776.1"/>
    </source>
</evidence>
<gene>
    <name evidence="2" type="ORF">ATTO_16480</name>
</gene>
<organism evidence="2 3">
    <name type="scientific">Leptogranulimonas caecicola</name>
    <dbReference type="NCBI Taxonomy" id="2894156"/>
    <lineage>
        <taxon>Bacteria</taxon>
        <taxon>Bacillati</taxon>
        <taxon>Actinomycetota</taxon>
        <taxon>Coriobacteriia</taxon>
        <taxon>Coriobacteriales</taxon>
        <taxon>Kribbibacteriaceae</taxon>
        <taxon>Leptogranulimonas</taxon>
    </lineage>
</organism>
<evidence type="ECO:0000256" key="1">
    <source>
        <dbReference type="SAM" id="SignalP"/>
    </source>
</evidence>
<dbReference type="AlphaFoldDB" id="A0AAU9CI37"/>
<sequence>MGKKPRQIIASMLLAVALSVAAAFAAPINAYAADTYIDLKEVFGEWVNFPGANLGSGYAAGWQAQACGSH</sequence>
<protein>
    <submittedName>
        <fullName evidence="2">Uncharacterized protein</fullName>
    </submittedName>
</protein>
<feature type="signal peptide" evidence="1">
    <location>
        <begin position="1"/>
        <end position="25"/>
    </location>
</feature>
<reference evidence="2" key="1">
    <citation type="submission" date="2021-11" db="EMBL/GenBank/DDBJ databases">
        <title>Complete genome sequence of Atopobiaceae bacterium TOC12.</title>
        <authorList>
            <person name="Morinaga K."/>
            <person name="Kusada H."/>
            <person name="Tamaki H."/>
        </authorList>
    </citation>
    <scope>NUCLEOTIDE SEQUENCE</scope>
    <source>
        <strain evidence="2">TOC12</strain>
    </source>
</reference>
<keyword evidence="3" id="KW-1185">Reference proteome</keyword>
<proteinExistence type="predicted"/>
<accession>A0AAU9CI37</accession>
<dbReference type="EMBL" id="AP025285">
    <property type="protein sequence ID" value="BDC91776.1"/>
    <property type="molecule type" value="Genomic_DNA"/>
</dbReference>
<dbReference type="Proteomes" id="UP001431186">
    <property type="component" value="Chromosome"/>
</dbReference>